<accession>A0AAW1S6S9</accession>
<protein>
    <submittedName>
        <fullName evidence="1">Uncharacterized protein</fullName>
    </submittedName>
</protein>
<proteinExistence type="predicted"/>
<dbReference type="AlphaFoldDB" id="A0AAW1S6S9"/>
<gene>
    <name evidence="1" type="ORF">WJX74_005242</name>
</gene>
<organism evidence="1 2">
    <name type="scientific">Apatococcus lobatus</name>
    <dbReference type="NCBI Taxonomy" id="904363"/>
    <lineage>
        <taxon>Eukaryota</taxon>
        <taxon>Viridiplantae</taxon>
        <taxon>Chlorophyta</taxon>
        <taxon>core chlorophytes</taxon>
        <taxon>Trebouxiophyceae</taxon>
        <taxon>Chlorellales</taxon>
        <taxon>Chlorellaceae</taxon>
        <taxon>Apatococcus</taxon>
    </lineage>
</organism>
<sequence length="203" mass="23598">MGTDRLLQHAYIADRRLKPEVSWRLRLEHQLQGLLIPSPTEEQPHRRQFSLVSAHSQHIQQLSLETSSKSMTYHQIKLGYACEPYIQQANNSHLRKIIAQFRTGSHWLHIETGRHKKLAKQDRTCPMCFDKLTNPGIAPECWDAFDSDDESSGHIEDEHHAIFDCSGYTYARELFQDLFQSHITSISQFLNQPQCNRLAKFLT</sequence>
<keyword evidence="2" id="KW-1185">Reference proteome</keyword>
<evidence type="ECO:0000313" key="2">
    <source>
        <dbReference type="Proteomes" id="UP001438707"/>
    </source>
</evidence>
<comment type="caution">
    <text evidence="1">The sequence shown here is derived from an EMBL/GenBank/DDBJ whole genome shotgun (WGS) entry which is preliminary data.</text>
</comment>
<name>A0AAW1S6S9_9CHLO</name>
<dbReference type="EMBL" id="JALJOS010000003">
    <property type="protein sequence ID" value="KAK9841408.1"/>
    <property type="molecule type" value="Genomic_DNA"/>
</dbReference>
<evidence type="ECO:0000313" key="1">
    <source>
        <dbReference type="EMBL" id="KAK9841408.1"/>
    </source>
</evidence>
<reference evidence="1 2" key="1">
    <citation type="journal article" date="2024" name="Nat. Commun.">
        <title>Phylogenomics reveals the evolutionary origins of lichenization in chlorophyte algae.</title>
        <authorList>
            <person name="Puginier C."/>
            <person name="Libourel C."/>
            <person name="Otte J."/>
            <person name="Skaloud P."/>
            <person name="Haon M."/>
            <person name="Grisel S."/>
            <person name="Petersen M."/>
            <person name="Berrin J.G."/>
            <person name="Delaux P.M."/>
            <person name="Dal Grande F."/>
            <person name="Keller J."/>
        </authorList>
    </citation>
    <scope>NUCLEOTIDE SEQUENCE [LARGE SCALE GENOMIC DNA]</scope>
    <source>
        <strain evidence="1 2">SAG 2145</strain>
    </source>
</reference>
<dbReference type="Proteomes" id="UP001438707">
    <property type="component" value="Unassembled WGS sequence"/>
</dbReference>